<accession>A0A847D910</accession>
<organism evidence="1 2">
    <name type="scientific">Trichococcus flocculiformis</name>
    <dbReference type="NCBI Taxonomy" id="82803"/>
    <lineage>
        <taxon>Bacteria</taxon>
        <taxon>Bacillati</taxon>
        <taxon>Bacillota</taxon>
        <taxon>Bacilli</taxon>
        <taxon>Lactobacillales</taxon>
        <taxon>Carnobacteriaceae</taxon>
        <taxon>Trichococcus</taxon>
    </lineage>
</organism>
<reference evidence="1 2" key="1">
    <citation type="journal article" date="2020" name="Biotechnol. Biofuels">
        <title>New insights from the biogas microbiome by comprehensive genome-resolved metagenomics of nearly 1600 species originating from multiple anaerobic digesters.</title>
        <authorList>
            <person name="Campanaro S."/>
            <person name="Treu L."/>
            <person name="Rodriguez-R L.M."/>
            <person name="Kovalovszki A."/>
            <person name="Ziels R.M."/>
            <person name="Maus I."/>
            <person name="Zhu X."/>
            <person name="Kougias P.G."/>
            <person name="Basile A."/>
            <person name="Luo G."/>
            <person name="Schluter A."/>
            <person name="Konstantinidis K.T."/>
            <person name="Angelidaki I."/>
        </authorList>
    </citation>
    <scope>NUCLEOTIDE SEQUENCE [LARGE SCALE GENOMIC DNA]</scope>
    <source>
        <strain evidence="1">AS07pgkLD_105</strain>
    </source>
</reference>
<gene>
    <name evidence="1" type="ORF">GX662_13380</name>
</gene>
<protein>
    <submittedName>
        <fullName evidence="1">Uncharacterized protein</fullName>
    </submittedName>
</protein>
<evidence type="ECO:0000313" key="1">
    <source>
        <dbReference type="EMBL" id="NLD33225.1"/>
    </source>
</evidence>
<sequence>MTLFILAQVMARRGFTHKQSKSDPNLARIWEIIDGRSVPVLQVNLVDGSFLEMKHYPLLDTRTKIKLADAQAEYHRRFKARRKKS</sequence>
<dbReference type="Proteomes" id="UP000589373">
    <property type="component" value="Unassembled WGS sequence"/>
</dbReference>
<proteinExistence type="predicted"/>
<dbReference type="EMBL" id="JAAZCD010000318">
    <property type="protein sequence ID" value="NLD33225.1"/>
    <property type="molecule type" value="Genomic_DNA"/>
</dbReference>
<dbReference type="AlphaFoldDB" id="A0A847D910"/>
<comment type="caution">
    <text evidence="1">The sequence shown here is derived from an EMBL/GenBank/DDBJ whole genome shotgun (WGS) entry which is preliminary data.</text>
</comment>
<evidence type="ECO:0000313" key="2">
    <source>
        <dbReference type="Proteomes" id="UP000589373"/>
    </source>
</evidence>
<dbReference type="RefSeq" id="WP_276648846.1">
    <property type="nucleotide sequence ID" value="NZ_JAAZCD010000318.1"/>
</dbReference>
<name>A0A847D910_9LACT</name>